<protein>
    <submittedName>
        <fullName evidence="2">SFRICE_016573</fullName>
    </submittedName>
</protein>
<gene>
    <name evidence="2" type="ORF">SFRICE_016573</name>
</gene>
<organism evidence="2">
    <name type="scientific">Spodoptera frugiperda</name>
    <name type="common">Fall armyworm</name>
    <dbReference type="NCBI Taxonomy" id="7108"/>
    <lineage>
        <taxon>Eukaryota</taxon>
        <taxon>Metazoa</taxon>
        <taxon>Ecdysozoa</taxon>
        <taxon>Arthropoda</taxon>
        <taxon>Hexapoda</taxon>
        <taxon>Insecta</taxon>
        <taxon>Pterygota</taxon>
        <taxon>Neoptera</taxon>
        <taxon>Endopterygota</taxon>
        <taxon>Lepidoptera</taxon>
        <taxon>Glossata</taxon>
        <taxon>Ditrysia</taxon>
        <taxon>Noctuoidea</taxon>
        <taxon>Noctuidae</taxon>
        <taxon>Amphipyrinae</taxon>
        <taxon>Spodoptera</taxon>
    </lineage>
</organism>
<accession>A0A2H1VQB4</accession>
<dbReference type="AlphaFoldDB" id="A0A2H1VQB4"/>
<name>A0A2H1VQB4_SPOFR</name>
<evidence type="ECO:0000256" key="1">
    <source>
        <dbReference type="SAM" id="MobiDB-lite"/>
    </source>
</evidence>
<reference evidence="2" key="1">
    <citation type="submission" date="2016-07" db="EMBL/GenBank/DDBJ databases">
        <authorList>
            <person name="Bretaudeau A."/>
        </authorList>
    </citation>
    <scope>NUCLEOTIDE SEQUENCE</scope>
    <source>
        <strain evidence="2">Rice</strain>
        <tissue evidence="2">Whole body</tissue>
    </source>
</reference>
<feature type="compositionally biased region" description="Acidic residues" evidence="1">
    <location>
        <begin position="25"/>
        <end position="45"/>
    </location>
</feature>
<proteinExistence type="predicted"/>
<sequence>MTARLARCRCLGNWMPHVAKRLEEIGSDVSDEENYKDEAEIDDIQLDPCDSLPYESAGKRADGSPDGKQSPPQMDTRNTKSVTSALLGFCGGRGFHPFDPRLLSTKLDVVLSLNGLEVSPLSHYIDNSSGCKYDCRIRGVELDSRVGQLLGFFRIFENFSVVARSLEICPVYGNRLTPYYMGLITQMMQYGEVTGGPIPPFPIFPIPDSSTTLKFLTPKRPATHVTPLCPWATPVNEQTDHLMVSNRCRPWTYETLEALQVWFRLFGG</sequence>
<feature type="region of interest" description="Disordered" evidence="1">
    <location>
        <begin position="25"/>
        <end position="78"/>
    </location>
</feature>
<dbReference type="EMBL" id="ODYU01003810">
    <property type="protein sequence ID" value="SOQ43035.1"/>
    <property type="molecule type" value="Genomic_DNA"/>
</dbReference>
<evidence type="ECO:0000313" key="2">
    <source>
        <dbReference type="EMBL" id="SOQ43035.1"/>
    </source>
</evidence>